<dbReference type="SFLD" id="SFLDS00029">
    <property type="entry name" value="Radical_SAM"/>
    <property type="match status" value="1"/>
</dbReference>
<name>A0ABV3K220_STRON</name>
<evidence type="ECO:0000256" key="1">
    <source>
        <dbReference type="ARBA" id="ARBA00022691"/>
    </source>
</evidence>
<feature type="domain" description="4Fe4S-binding SPASM" evidence="7">
    <location>
        <begin position="217"/>
        <end position="269"/>
    </location>
</feature>
<dbReference type="InterPro" id="IPR013785">
    <property type="entry name" value="Aldolase_TIM"/>
</dbReference>
<proteinExistence type="predicted"/>
<dbReference type="Gene3D" id="3.20.20.70">
    <property type="entry name" value="Aldolase class I"/>
    <property type="match status" value="1"/>
</dbReference>
<dbReference type="InterPro" id="IPR050377">
    <property type="entry name" value="Radical_SAM_PqqE_MftC-like"/>
</dbReference>
<dbReference type="Pfam" id="PF13186">
    <property type="entry name" value="SPASM"/>
    <property type="match status" value="1"/>
</dbReference>
<keyword evidence="2" id="KW-0479">Metal-binding</keyword>
<dbReference type="SFLD" id="SFLDG01067">
    <property type="entry name" value="SPASM/twitch_domain_containing"/>
    <property type="match status" value="1"/>
</dbReference>
<dbReference type="CDD" id="cd01335">
    <property type="entry name" value="Radical_SAM"/>
    <property type="match status" value="1"/>
</dbReference>
<dbReference type="CDD" id="cd21109">
    <property type="entry name" value="SPASM"/>
    <property type="match status" value="1"/>
</dbReference>
<accession>A0ABV3K220</accession>
<keyword evidence="1" id="KW-0949">S-adenosyl-L-methionine</keyword>
<evidence type="ECO:0000256" key="4">
    <source>
        <dbReference type="ARBA" id="ARBA00023014"/>
    </source>
</evidence>
<dbReference type="SFLD" id="SFLDF00365">
    <property type="entry name" value="thuricin_CD_(TrnCD-like)"/>
    <property type="match status" value="1"/>
</dbReference>
<gene>
    <name evidence="8" type="ORF">AB0L16_22665</name>
</gene>
<protein>
    <submittedName>
        <fullName evidence="8">Radical SAM protein</fullName>
    </submittedName>
</protein>
<dbReference type="RefSeq" id="WP_241561364.1">
    <property type="nucleotide sequence ID" value="NZ_JBFAUK010000019.1"/>
</dbReference>
<dbReference type="PANTHER" id="PTHR11228:SF7">
    <property type="entry name" value="PQQA PEPTIDE CYCLASE"/>
    <property type="match status" value="1"/>
</dbReference>
<dbReference type="InterPro" id="IPR007197">
    <property type="entry name" value="rSAM"/>
</dbReference>
<evidence type="ECO:0000256" key="5">
    <source>
        <dbReference type="SAM" id="MobiDB-lite"/>
    </source>
</evidence>
<evidence type="ECO:0000313" key="9">
    <source>
        <dbReference type="Proteomes" id="UP001552594"/>
    </source>
</evidence>
<dbReference type="InterPro" id="IPR023885">
    <property type="entry name" value="4Fe4S-binding_SPASM_dom"/>
</dbReference>
<dbReference type="Proteomes" id="UP001552594">
    <property type="component" value="Unassembled WGS sequence"/>
</dbReference>
<sequence length="326" mass="33959">MILANEEKGTSMATQALPAEQITTRLLWLDLTRKCQLSCKHCFNESGPEGTHGTMSRADWAGVLDQAAAYGISDIQFIGGEPTMHPHFTELLDHALTIGLNVEVYSNLVHVSSECWKLFQRKGFSLATSYYAAQAEAHDAMTERRSHRLTRANIEKAVQLAVPLRVGITTNGSGRHADEALRDLAALGVDKARIRVDRIRPFGRGADGQAPDMAQLCGRCGSGKAAVSPTGEVSPCPMSAWLGVGNVKRAPLADILSGAEMARANAAIRIEAGKKDKGSGGGSSGGKGGKGGSGGSGGNGGGSGPCGPTEDECTPGFPGSSCSPRN</sequence>
<organism evidence="8 9">
    <name type="scientific">Streptomyces orinoci</name>
    <name type="common">Streptoverticillium orinoci</name>
    <dbReference type="NCBI Taxonomy" id="67339"/>
    <lineage>
        <taxon>Bacteria</taxon>
        <taxon>Bacillati</taxon>
        <taxon>Actinomycetota</taxon>
        <taxon>Actinomycetes</taxon>
        <taxon>Kitasatosporales</taxon>
        <taxon>Streptomycetaceae</taxon>
        <taxon>Streptomyces</taxon>
    </lineage>
</organism>
<keyword evidence="4" id="KW-0411">Iron-sulfur</keyword>
<dbReference type="SUPFAM" id="SSF102114">
    <property type="entry name" value="Radical SAM enzymes"/>
    <property type="match status" value="1"/>
</dbReference>
<evidence type="ECO:0000259" key="6">
    <source>
        <dbReference type="Pfam" id="PF04055"/>
    </source>
</evidence>
<comment type="caution">
    <text evidence="8">The sequence shown here is derived from an EMBL/GenBank/DDBJ whole genome shotgun (WGS) entry which is preliminary data.</text>
</comment>
<reference evidence="8 9" key="1">
    <citation type="submission" date="2024-06" db="EMBL/GenBank/DDBJ databases">
        <title>The Natural Products Discovery Center: Release of the First 8490 Sequenced Strains for Exploring Actinobacteria Biosynthetic Diversity.</title>
        <authorList>
            <person name="Kalkreuter E."/>
            <person name="Kautsar S.A."/>
            <person name="Yang D."/>
            <person name="Bader C.D."/>
            <person name="Teijaro C.N."/>
            <person name="Fluegel L."/>
            <person name="Davis C.M."/>
            <person name="Simpson J.R."/>
            <person name="Lauterbach L."/>
            <person name="Steele A.D."/>
            <person name="Gui C."/>
            <person name="Meng S."/>
            <person name="Li G."/>
            <person name="Viehrig K."/>
            <person name="Ye F."/>
            <person name="Su P."/>
            <person name="Kiefer A.F."/>
            <person name="Nichols A."/>
            <person name="Cepeda A.J."/>
            <person name="Yan W."/>
            <person name="Fan B."/>
            <person name="Jiang Y."/>
            <person name="Adhikari A."/>
            <person name="Zheng C.-J."/>
            <person name="Schuster L."/>
            <person name="Cowan T.M."/>
            <person name="Smanski M.J."/>
            <person name="Chevrette M.G."/>
            <person name="De Carvalho L.P.S."/>
            <person name="Shen B."/>
        </authorList>
    </citation>
    <scope>NUCLEOTIDE SEQUENCE [LARGE SCALE GENOMIC DNA]</scope>
    <source>
        <strain evidence="8 9">NPDC052347</strain>
    </source>
</reference>
<dbReference type="SFLD" id="SFLDG01216">
    <property type="entry name" value="thioether_bond_formation_requi"/>
    <property type="match status" value="1"/>
</dbReference>
<evidence type="ECO:0000256" key="3">
    <source>
        <dbReference type="ARBA" id="ARBA00023004"/>
    </source>
</evidence>
<dbReference type="PANTHER" id="PTHR11228">
    <property type="entry name" value="RADICAL SAM DOMAIN PROTEIN"/>
    <property type="match status" value="1"/>
</dbReference>
<evidence type="ECO:0000259" key="7">
    <source>
        <dbReference type="Pfam" id="PF13186"/>
    </source>
</evidence>
<feature type="domain" description="Radical SAM core" evidence="6">
    <location>
        <begin position="31"/>
        <end position="163"/>
    </location>
</feature>
<feature type="region of interest" description="Disordered" evidence="5">
    <location>
        <begin position="274"/>
        <end position="326"/>
    </location>
</feature>
<feature type="compositionally biased region" description="Gly residues" evidence="5">
    <location>
        <begin position="279"/>
        <end position="305"/>
    </location>
</feature>
<evidence type="ECO:0000313" key="8">
    <source>
        <dbReference type="EMBL" id="MEV5509201.1"/>
    </source>
</evidence>
<dbReference type="Pfam" id="PF04055">
    <property type="entry name" value="Radical_SAM"/>
    <property type="match status" value="1"/>
</dbReference>
<dbReference type="InterPro" id="IPR058240">
    <property type="entry name" value="rSAM_sf"/>
</dbReference>
<keyword evidence="3" id="KW-0408">Iron</keyword>
<dbReference type="SFLD" id="SFLDG01386">
    <property type="entry name" value="main_SPASM_domain-containing"/>
    <property type="match status" value="1"/>
</dbReference>
<evidence type="ECO:0000256" key="2">
    <source>
        <dbReference type="ARBA" id="ARBA00022723"/>
    </source>
</evidence>
<dbReference type="EMBL" id="JBFAUK010000019">
    <property type="protein sequence ID" value="MEV5509201.1"/>
    <property type="molecule type" value="Genomic_DNA"/>
</dbReference>
<keyword evidence="9" id="KW-1185">Reference proteome</keyword>